<evidence type="ECO:0000256" key="1">
    <source>
        <dbReference type="SAM" id="MobiDB-lite"/>
    </source>
</evidence>
<accession>A0A9Q1KKR8</accession>
<gene>
    <name evidence="2" type="ORF">Cgig2_031228</name>
</gene>
<evidence type="ECO:0000313" key="3">
    <source>
        <dbReference type="Proteomes" id="UP001153076"/>
    </source>
</evidence>
<feature type="compositionally biased region" description="Basic and acidic residues" evidence="1">
    <location>
        <begin position="34"/>
        <end position="43"/>
    </location>
</feature>
<comment type="caution">
    <text evidence="2">The sequence shown here is derived from an EMBL/GenBank/DDBJ whole genome shotgun (WGS) entry which is preliminary data.</text>
</comment>
<organism evidence="2 3">
    <name type="scientific">Carnegiea gigantea</name>
    <dbReference type="NCBI Taxonomy" id="171969"/>
    <lineage>
        <taxon>Eukaryota</taxon>
        <taxon>Viridiplantae</taxon>
        <taxon>Streptophyta</taxon>
        <taxon>Embryophyta</taxon>
        <taxon>Tracheophyta</taxon>
        <taxon>Spermatophyta</taxon>
        <taxon>Magnoliopsida</taxon>
        <taxon>eudicotyledons</taxon>
        <taxon>Gunneridae</taxon>
        <taxon>Pentapetalae</taxon>
        <taxon>Caryophyllales</taxon>
        <taxon>Cactineae</taxon>
        <taxon>Cactaceae</taxon>
        <taxon>Cactoideae</taxon>
        <taxon>Echinocereeae</taxon>
        <taxon>Carnegiea</taxon>
    </lineage>
</organism>
<reference evidence="2" key="1">
    <citation type="submission" date="2022-04" db="EMBL/GenBank/DDBJ databases">
        <title>Carnegiea gigantea Genome sequencing and assembly v2.</title>
        <authorList>
            <person name="Copetti D."/>
            <person name="Sanderson M.J."/>
            <person name="Burquez A."/>
            <person name="Wojciechowski M.F."/>
        </authorList>
    </citation>
    <scope>NUCLEOTIDE SEQUENCE</scope>
    <source>
        <strain evidence="2">SGP5-SGP5p</strain>
        <tissue evidence="2">Aerial part</tissue>
    </source>
</reference>
<keyword evidence="3" id="KW-1185">Reference proteome</keyword>
<sequence>MKTASTRTSMVEEVMEDVEMGEGELTSPHVPDSMQDRRAEQTENRTISYRDTLQRNNPNLTFKTRENPIWDDNGDGDVLEDDEPLEDDDPTYPTILLTAAEKRMLREPWRNALIEADTSHPPPPEEESIYSSWMIVRKPTRKKTTRQQPQPGGRSEDEVGLNRQANP</sequence>
<proteinExistence type="predicted"/>
<dbReference type="AlphaFoldDB" id="A0A9Q1KKR8"/>
<evidence type="ECO:0000313" key="2">
    <source>
        <dbReference type="EMBL" id="KAJ8445415.1"/>
    </source>
</evidence>
<protein>
    <submittedName>
        <fullName evidence="2">Uncharacterized protein</fullName>
    </submittedName>
</protein>
<dbReference type="EMBL" id="JAKOGI010000077">
    <property type="protein sequence ID" value="KAJ8445415.1"/>
    <property type="molecule type" value="Genomic_DNA"/>
</dbReference>
<dbReference type="Proteomes" id="UP001153076">
    <property type="component" value="Unassembled WGS sequence"/>
</dbReference>
<name>A0A9Q1KKR8_9CARY</name>
<feature type="compositionally biased region" description="Acidic residues" evidence="1">
    <location>
        <begin position="72"/>
        <end position="90"/>
    </location>
</feature>
<feature type="compositionally biased region" description="Acidic residues" evidence="1">
    <location>
        <begin position="13"/>
        <end position="22"/>
    </location>
</feature>
<feature type="region of interest" description="Disordered" evidence="1">
    <location>
        <begin position="1"/>
        <end position="92"/>
    </location>
</feature>
<feature type="compositionally biased region" description="Polar residues" evidence="1">
    <location>
        <begin position="44"/>
        <end position="62"/>
    </location>
</feature>
<feature type="region of interest" description="Disordered" evidence="1">
    <location>
        <begin position="114"/>
        <end position="167"/>
    </location>
</feature>